<evidence type="ECO:0000313" key="5">
    <source>
        <dbReference type="Proteomes" id="UP000220840"/>
    </source>
</evidence>
<organism evidence="3 5">
    <name type="scientific">Clostridium neonatale</name>
    <dbReference type="NCBI Taxonomy" id="137838"/>
    <lineage>
        <taxon>Bacteria</taxon>
        <taxon>Bacillati</taxon>
        <taxon>Bacillota</taxon>
        <taxon>Clostridia</taxon>
        <taxon>Eubacteriales</taxon>
        <taxon>Clostridiaceae</taxon>
        <taxon>Clostridium</taxon>
    </lineage>
</organism>
<evidence type="ECO:0000256" key="1">
    <source>
        <dbReference type="SAM" id="Phobius"/>
    </source>
</evidence>
<dbReference type="AlphaFoldDB" id="A0A2A7MIS4"/>
<dbReference type="EMBL" id="PDCJ01000001">
    <property type="protein sequence ID" value="PEG31732.1"/>
    <property type="molecule type" value="Genomic_DNA"/>
</dbReference>
<dbReference type="RefSeq" id="WP_058295883.1">
    <property type="nucleotide sequence ID" value="NZ_CAKJVD010000046.1"/>
</dbReference>
<reference evidence="2" key="3">
    <citation type="submission" date="2021-10" db="EMBL/GenBank/DDBJ databases">
        <authorList>
            <person name="Mesa V."/>
        </authorList>
    </citation>
    <scope>NUCLEOTIDE SEQUENCE</scope>
    <source>
        <strain evidence="2">CC3_PB</strain>
    </source>
</reference>
<dbReference type="GeneID" id="68878172"/>
<feature type="transmembrane region" description="Helical" evidence="1">
    <location>
        <begin position="70"/>
        <end position="89"/>
    </location>
</feature>
<dbReference type="Proteomes" id="UP000431451">
    <property type="component" value="Unassembled WGS sequence"/>
</dbReference>
<dbReference type="EMBL" id="UWJD01000002">
    <property type="protein sequence ID" value="VCT85108.1"/>
    <property type="molecule type" value="Genomic_DNA"/>
</dbReference>
<keyword evidence="1" id="KW-0472">Membrane</keyword>
<evidence type="ECO:0000313" key="3">
    <source>
        <dbReference type="EMBL" id="PEG31732.1"/>
    </source>
</evidence>
<proteinExistence type="predicted"/>
<reference evidence="4 6" key="2">
    <citation type="submission" date="2018-06" db="EMBL/GenBank/DDBJ databases">
        <authorList>
            <consortium name="IHU Genomes"/>
        </authorList>
    </citation>
    <scope>NUCLEOTIDE SEQUENCE [LARGE SCALE GENOMIC DNA]</scope>
    <source>
        <strain evidence="4 6">NEC25</strain>
    </source>
</reference>
<sequence>MKWTISMIMGLGVSLLINTIDKKSGLNYLQKIKENKPKKYYKIIYICFTLILFFSRDYILGIIGISDDDIIRIIITGVLIGICIIILEIND</sequence>
<keyword evidence="1" id="KW-0812">Transmembrane</keyword>
<evidence type="ECO:0000313" key="6">
    <source>
        <dbReference type="Proteomes" id="UP000431451"/>
    </source>
</evidence>
<dbReference type="EMBL" id="CAKJVE010000004">
    <property type="protein sequence ID" value="CAG9706631.1"/>
    <property type="molecule type" value="Genomic_DNA"/>
</dbReference>
<accession>A0A2A7MIS4</accession>
<gene>
    <name evidence="2" type="ORF">CNEO_42552</name>
    <name evidence="4" type="ORF">CNEONATNEC25_02709</name>
    <name evidence="3" type="ORF">CQ394_08565</name>
</gene>
<protein>
    <submittedName>
        <fullName evidence="2">Membrane protein</fullName>
    </submittedName>
</protein>
<keyword evidence="1" id="KW-1133">Transmembrane helix</keyword>
<reference evidence="3 5" key="1">
    <citation type="submission" date="2017-10" db="EMBL/GenBank/DDBJ databases">
        <title>Effective Description of Clostridium neonatale sp. nov. linked to necrotizing enterocolitis in neonates and a clarification of species assignable to the genus Clostridium (Prazmowski 1880) emend. Lawson and Rainey 2016.</title>
        <authorList>
            <person name="Bernard K."/>
            <person name="Burdz T."/>
            <person name="Wiebe D."/>
            <person name="Balcewich B."/>
            <person name="Alfa M."/>
            <person name="Bernier A.-M."/>
        </authorList>
    </citation>
    <scope>NUCLEOTIDE SEQUENCE [LARGE SCALE GENOMIC DNA]</scope>
    <source>
        <strain evidence="3 5">LCDC99A005</strain>
    </source>
</reference>
<evidence type="ECO:0000313" key="4">
    <source>
        <dbReference type="EMBL" id="VCT85108.1"/>
    </source>
</evidence>
<name>A0A2A7MIS4_9CLOT</name>
<keyword evidence="5" id="KW-1185">Reference proteome</keyword>
<dbReference type="Proteomes" id="UP000220840">
    <property type="component" value="Unassembled WGS sequence"/>
</dbReference>
<dbReference type="Proteomes" id="UP000789738">
    <property type="component" value="Unassembled WGS sequence"/>
</dbReference>
<feature type="transmembrane region" description="Helical" evidence="1">
    <location>
        <begin position="43"/>
        <end position="64"/>
    </location>
</feature>
<evidence type="ECO:0000313" key="2">
    <source>
        <dbReference type="EMBL" id="CAG9706631.1"/>
    </source>
</evidence>